<evidence type="ECO:0000256" key="6">
    <source>
        <dbReference type="ARBA" id="ARBA00023235"/>
    </source>
</evidence>
<feature type="domain" description="Glycosyl hydrolase family 13 catalytic" evidence="8">
    <location>
        <begin position="19"/>
        <end position="418"/>
    </location>
</feature>
<dbReference type="SUPFAM" id="SSF51445">
    <property type="entry name" value="(Trans)glycosidases"/>
    <property type="match status" value="1"/>
</dbReference>
<evidence type="ECO:0000313" key="9">
    <source>
        <dbReference type="EMBL" id="CAB4591014.1"/>
    </source>
</evidence>
<comment type="similarity">
    <text evidence="2">Belongs to the glycosyl hydrolase 13 family. TreS subfamily.</text>
</comment>
<dbReference type="Gene3D" id="3.90.400.10">
    <property type="entry name" value="Oligo-1,6-glucosidase, Domain 2"/>
    <property type="match status" value="1"/>
</dbReference>
<dbReference type="PANTHER" id="PTHR10357:SF219">
    <property type="entry name" value="MALTOSE ALPHA-D-GLUCOSYLTRANSFERASE"/>
    <property type="match status" value="1"/>
</dbReference>
<dbReference type="InterPro" id="IPR012810">
    <property type="entry name" value="TreS/a-amylase_N"/>
</dbReference>
<dbReference type="SUPFAM" id="SSF51011">
    <property type="entry name" value="Glycosyl hydrolase domain"/>
    <property type="match status" value="1"/>
</dbReference>
<keyword evidence="6" id="KW-0413">Isomerase</keyword>
<evidence type="ECO:0000256" key="2">
    <source>
        <dbReference type="ARBA" id="ARBA00005496"/>
    </source>
</evidence>
<keyword evidence="5" id="KW-0106">Calcium</keyword>
<protein>
    <recommendedName>
        <fullName evidence="3">maltose alpha-D-glucosyltransferase</fullName>
        <ecNumber evidence="3">5.4.99.16</ecNumber>
    </recommendedName>
    <alternativeName>
        <fullName evidence="7">Maltose alpha-D-glucosyltransferase</fullName>
    </alternativeName>
</protein>
<evidence type="ECO:0000259" key="8">
    <source>
        <dbReference type="SMART" id="SM00642"/>
    </source>
</evidence>
<evidence type="ECO:0000256" key="7">
    <source>
        <dbReference type="ARBA" id="ARBA00031378"/>
    </source>
</evidence>
<dbReference type="InterPro" id="IPR045857">
    <property type="entry name" value="O16G_dom_2"/>
</dbReference>
<evidence type="ECO:0000256" key="4">
    <source>
        <dbReference type="ARBA" id="ARBA00022723"/>
    </source>
</evidence>
<gene>
    <name evidence="9" type="ORF">UFOPK1788_00523</name>
</gene>
<dbReference type="InterPro" id="IPR013780">
    <property type="entry name" value="Glyco_hydro_b"/>
</dbReference>
<dbReference type="InterPro" id="IPR006047">
    <property type="entry name" value="GH13_cat_dom"/>
</dbReference>
<dbReference type="FunFam" id="3.20.20.80:FF:000055">
    <property type="entry name" value="Trehalose synthase"/>
    <property type="match status" value="1"/>
</dbReference>
<dbReference type="CDD" id="cd11334">
    <property type="entry name" value="AmyAc_TreS"/>
    <property type="match status" value="1"/>
</dbReference>
<dbReference type="NCBIfam" id="TIGR02456">
    <property type="entry name" value="treS_nterm"/>
    <property type="match status" value="1"/>
</dbReference>
<dbReference type="Pfam" id="PF00128">
    <property type="entry name" value="Alpha-amylase"/>
    <property type="match status" value="2"/>
</dbReference>
<dbReference type="InterPro" id="IPR017853">
    <property type="entry name" value="GH"/>
</dbReference>
<dbReference type="Gene3D" id="2.60.40.1180">
    <property type="entry name" value="Golgi alpha-mannosidase II"/>
    <property type="match status" value="1"/>
</dbReference>
<dbReference type="EC" id="5.4.99.16" evidence="3"/>
<dbReference type="Gene3D" id="3.20.20.80">
    <property type="entry name" value="Glycosidases"/>
    <property type="match status" value="1"/>
</dbReference>
<reference evidence="9" key="1">
    <citation type="submission" date="2020-05" db="EMBL/GenBank/DDBJ databases">
        <authorList>
            <person name="Chiriac C."/>
            <person name="Salcher M."/>
            <person name="Ghai R."/>
            <person name="Kavagutti S V."/>
        </authorList>
    </citation>
    <scope>NUCLEOTIDE SEQUENCE</scope>
</reference>
<dbReference type="AlphaFoldDB" id="A0A6J6FVJ8"/>
<dbReference type="GO" id="GO:0046872">
    <property type="term" value="F:metal ion binding"/>
    <property type="evidence" value="ECO:0007669"/>
    <property type="project" value="UniProtKB-KW"/>
</dbReference>
<name>A0A6J6FVJ8_9ZZZZ</name>
<comment type="catalytic activity">
    <reaction evidence="1">
        <text>D-maltose = alpha,alpha-trehalose</text>
        <dbReference type="Rhea" id="RHEA:15145"/>
        <dbReference type="ChEBI" id="CHEBI:16551"/>
        <dbReference type="ChEBI" id="CHEBI:17306"/>
        <dbReference type="EC" id="5.4.99.16"/>
    </reaction>
</comment>
<accession>A0A6J6FVJ8</accession>
<dbReference type="PANTHER" id="PTHR10357">
    <property type="entry name" value="ALPHA-AMYLASE FAMILY MEMBER"/>
    <property type="match status" value="1"/>
</dbReference>
<evidence type="ECO:0000256" key="3">
    <source>
        <dbReference type="ARBA" id="ARBA00012619"/>
    </source>
</evidence>
<dbReference type="EMBL" id="CAEZUE010000052">
    <property type="protein sequence ID" value="CAB4591014.1"/>
    <property type="molecule type" value="Genomic_DNA"/>
</dbReference>
<evidence type="ECO:0000256" key="1">
    <source>
        <dbReference type="ARBA" id="ARBA00001595"/>
    </source>
</evidence>
<dbReference type="GO" id="GO:0005975">
    <property type="term" value="P:carbohydrate metabolic process"/>
    <property type="evidence" value="ECO:0007669"/>
    <property type="project" value="InterPro"/>
</dbReference>
<dbReference type="GO" id="GO:0047471">
    <property type="term" value="F:maltose alpha-D-glucosyltransferase activity"/>
    <property type="evidence" value="ECO:0007669"/>
    <property type="project" value="UniProtKB-EC"/>
</dbReference>
<keyword evidence="4" id="KW-0479">Metal-binding</keyword>
<evidence type="ECO:0000256" key="5">
    <source>
        <dbReference type="ARBA" id="ARBA00022837"/>
    </source>
</evidence>
<sequence length="551" mass="62084">MTVQPAFDPEWYRKAVFYEVMVRSFKDSNGDGFGDFRGLIEKLDYLQWLGIDAVWLPPFFPSPLLDGGYDVADYTGINPLYGSMSDFDEFLEGAHSRGMRVVIDLVINHTSSAHDWFQQSRSDPAGPFGDFYVWSDTNDKFDNVRIIFTDTETSNWAWDDVRQQFYWHRFFSHQPDLNFENPGVHEAVFDIARFWLAKGVDGFRLDAIPYLYVSEGNSGESEPETHAFIQALRAMIDREFPGRMLVAEANQQPREVLEYLGTVETPECNMAFNFPVMPYIFYALKSADVTGLAATLNDLPAVPDGSAWGVFLRNHDELTLEMVNDSEREQMYDWYAPEPRMKVNVGIRRRLAPLLDGRRDKLELANALLLSLPGSPFLYYGDEIGMGDNIWLDDRDASRTPMQWSAGEAGGFSQGSIDSLYLPVVSSPEYSSDVVNVESQMTNPSSILNWTRDMLSLRKSLFALQTGTYRGLTTGSSSVLAFVREPEGPGNPIVCAFNFSESPITVSIPGVAPANSVLDDVRLVNSGIEVNEDGLLEVELPPMSWHWLRVS</sequence>
<dbReference type="SMART" id="SM00642">
    <property type="entry name" value="Aamy"/>
    <property type="match status" value="1"/>
</dbReference>
<proteinExistence type="inferred from homology"/>
<organism evidence="9">
    <name type="scientific">freshwater metagenome</name>
    <dbReference type="NCBI Taxonomy" id="449393"/>
    <lineage>
        <taxon>unclassified sequences</taxon>
        <taxon>metagenomes</taxon>
        <taxon>ecological metagenomes</taxon>
    </lineage>
</organism>